<keyword evidence="1" id="KW-0812">Transmembrane</keyword>
<dbReference type="EMBL" id="LR797382">
    <property type="protein sequence ID" value="CAB4212665.1"/>
    <property type="molecule type" value="Genomic_DNA"/>
</dbReference>
<evidence type="ECO:0000313" key="2">
    <source>
        <dbReference type="EMBL" id="CAB4212665.1"/>
    </source>
</evidence>
<feature type="transmembrane region" description="Helical" evidence="1">
    <location>
        <begin position="6"/>
        <end position="29"/>
    </location>
</feature>
<accession>A0A6J7XDC1</accession>
<keyword evidence="1" id="KW-1133">Transmembrane helix</keyword>
<proteinExistence type="predicted"/>
<dbReference type="EMBL" id="LR798383">
    <property type="protein sequence ID" value="CAB5228120.1"/>
    <property type="molecule type" value="Genomic_DNA"/>
</dbReference>
<keyword evidence="1" id="KW-0472">Membrane</keyword>
<reference evidence="3" key="1">
    <citation type="submission" date="2020-05" db="EMBL/GenBank/DDBJ databases">
        <authorList>
            <person name="Chiriac C."/>
            <person name="Salcher M."/>
            <person name="Ghai R."/>
            <person name="Kavagutti S V."/>
        </authorList>
    </citation>
    <scope>NUCLEOTIDE SEQUENCE</scope>
</reference>
<sequence length="69" mass="7620">MLWRLYQNLIVVVYGGRVYSSGYVGIGVCDNSCCRALYCVIGDMLLAIVGQLLAILFFLSKLSLIKDTP</sequence>
<gene>
    <name evidence="2" type="ORF">UFOVP1437_51</name>
    <name evidence="3" type="ORF">UFOVP1531_14</name>
</gene>
<evidence type="ECO:0000313" key="3">
    <source>
        <dbReference type="EMBL" id="CAB5228120.1"/>
    </source>
</evidence>
<feature type="transmembrane region" description="Helical" evidence="1">
    <location>
        <begin position="36"/>
        <end position="59"/>
    </location>
</feature>
<protein>
    <submittedName>
        <fullName evidence="3">Uncharacterized protein</fullName>
    </submittedName>
</protein>
<organism evidence="3">
    <name type="scientific">uncultured Caudovirales phage</name>
    <dbReference type="NCBI Taxonomy" id="2100421"/>
    <lineage>
        <taxon>Viruses</taxon>
        <taxon>Duplodnaviria</taxon>
        <taxon>Heunggongvirae</taxon>
        <taxon>Uroviricota</taxon>
        <taxon>Caudoviricetes</taxon>
        <taxon>Peduoviridae</taxon>
        <taxon>Maltschvirus</taxon>
        <taxon>Maltschvirus maltsch</taxon>
    </lineage>
</organism>
<evidence type="ECO:0000256" key="1">
    <source>
        <dbReference type="SAM" id="Phobius"/>
    </source>
</evidence>
<name>A0A6J7XDC1_9CAUD</name>